<evidence type="ECO:0000313" key="5">
    <source>
        <dbReference type="Proteomes" id="UP001380186"/>
    </source>
</evidence>
<proteinExistence type="predicted"/>
<dbReference type="OrthoDB" id="9783171at2"/>
<name>A0A1N7MS54_9FLAO</name>
<dbReference type="EMBL" id="FTOV01000003">
    <property type="protein sequence ID" value="SIS88858.1"/>
    <property type="molecule type" value="Genomic_DNA"/>
</dbReference>
<evidence type="ECO:0000313" key="3">
    <source>
        <dbReference type="EMBL" id="SIS88858.1"/>
    </source>
</evidence>
<feature type="domain" description="Prolyl 4-hydroxylase alpha subunit Fe(2+) 2OG dioxygenase" evidence="1">
    <location>
        <begin position="118"/>
        <end position="217"/>
    </location>
</feature>
<accession>A0A1N7MS54</accession>
<sequence>MNKFLNFHNQDLLKFAEENSEKYKAGIPFPSISFENFFNPELLNEVLSEFPDLSKQDSISFNDPLQKKFAGKGEKSFGPKTRELMYFLNSEPFLNFVNKVTGINEILYGDPYFSGGGLHEIKRGGLLKVHADFNKNPTNGLDRRVNVLVYLNKEWKDEYGGHFELWNQDMTKCETKIAPKFNTLAMFSTTSNSYHGHPDPLNCPEERSRKSLALYYYSNGRPESEAIAFKENHNTLFVQRKDSDKDTNAWNENEQRKKQHLSPKTSLAKRVFNKIFRG</sequence>
<dbReference type="Proteomes" id="UP000185781">
    <property type="component" value="Unassembled WGS sequence"/>
</dbReference>
<protein>
    <submittedName>
        <fullName evidence="2">2OG-Fe(II) oxygenase</fullName>
    </submittedName>
    <submittedName>
        <fullName evidence="3">Proline 4-hydroxylase (Includes Rps23 Pro-64 3,4-dihydroxylase Tpa1), contains SM-20 domain</fullName>
    </submittedName>
</protein>
<dbReference type="AlphaFoldDB" id="A0A1N7MS54"/>
<gene>
    <name evidence="2" type="ORF">CRDW_29100</name>
    <name evidence="3" type="ORF">SAMN05421785_103440</name>
</gene>
<reference evidence="3 4" key="1">
    <citation type="submission" date="2017-01" db="EMBL/GenBank/DDBJ databases">
        <authorList>
            <person name="Mah S.A."/>
            <person name="Swanson W.J."/>
            <person name="Moy G.W."/>
            <person name="Vacquier V.D."/>
        </authorList>
    </citation>
    <scope>NUCLEOTIDE SEQUENCE [LARGE SCALE GENOMIC DNA]</scope>
    <source>
        <strain evidence="3 4">DSM 18014</strain>
    </source>
</reference>
<dbReference type="Proteomes" id="UP001380186">
    <property type="component" value="Chromosome"/>
</dbReference>
<dbReference type="RefSeq" id="WP_076391729.1">
    <property type="nucleotide sequence ID" value="NZ_AP029022.1"/>
</dbReference>
<reference evidence="2" key="3">
    <citation type="submission" date="2023-12" db="EMBL/GenBank/DDBJ databases">
        <title>Complete genome sequences of six duckweed-associated bacterial strains for studying community assembly in synthetic plant microbiome.</title>
        <authorList>
            <person name="Ishizawa H."/>
            <person name="Tada M."/>
            <person name="Tashiro Y."/>
            <person name="Kuroda M."/>
            <person name="Inoue D."/>
            <person name="Dohra H."/>
            <person name="Futamata H."/>
            <person name="Ike M."/>
        </authorList>
    </citation>
    <scope>NUCLEOTIDE SEQUENCE</scope>
    <source>
        <strain evidence="2">DW100</strain>
    </source>
</reference>
<dbReference type="EMBL" id="AP029022">
    <property type="protein sequence ID" value="BEV05536.1"/>
    <property type="molecule type" value="Genomic_DNA"/>
</dbReference>
<dbReference type="InterPro" id="IPR044862">
    <property type="entry name" value="Pro_4_hyd_alph_FE2OG_OXY"/>
</dbReference>
<organism evidence="3 4">
    <name type="scientific">Chryseobacterium gambrini</name>
    <dbReference type="NCBI Taxonomy" id="373672"/>
    <lineage>
        <taxon>Bacteria</taxon>
        <taxon>Pseudomonadati</taxon>
        <taxon>Bacteroidota</taxon>
        <taxon>Flavobacteriia</taxon>
        <taxon>Flavobacteriales</taxon>
        <taxon>Weeksellaceae</taxon>
        <taxon>Chryseobacterium group</taxon>
        <taxon>Chryseobacterium</taxon>
    </lineage>
</organism>
<dbReference type="STRING" id="373672.SAMN05421785_103440"/>
<evidence type="ECO:0000313" key="2">
    <source>
        <dbReference type="EMBL" id="BEV05536.1"/>
    </source>
</evidence>
<evidence type="ECO:0000313" key="4">
    <source>
        <dbReference type="Proteomes" id="UP000185781"/>
    </source>
</evidence>
<dbReference type="PANTHER" id="PTHR12117">
    <property type="entry name" value="HISTONE ACETYLTRANSFERASE COMPLEX"/>
    <property type="match status" value="1"/>
</dbReference>
<evidence type="ECO:0000259" key="1">
    <source>
        <dbReference type="Pfam" id="PF13640"/>
    </source>
</evidence>
<dbReference type="Pfam" id="PF13640">
    <property type="entry name" value="2OG-FeII_Oxy_3"/>
    <property type="match status" value="1"/>
</dbReference>
<dbReference type="Gene3D" id="2.60.120.620">
    <property type="entry name" value="q2cbj1_9rhob like domain"/>
    <property type="match status" value="1"/>
</dbReference>
<dbReference type="PANTHER" id="PTHR12117:SF0">
    <property type="entry name" value="PROLYL 3-HYDROXYLASE OGFOD1"/>
    <property type="match status" value="1"/>
</dbReference>
<dbReference type="InterPro" id="IPR051842">
    <property type="entry name" value="uS12_prolyl_hydroxylase"/>
</dbReference>
<reference evidence="2 5" key="2">
    <citation type="journal article" date="2020" name="Microbes Environ.">
        <title>Synthetic bacterial community of duckweed: a simple and stable system to study plant-microbe interactions.</title>
        <authorList>
            <person name="Ishizawa H."/>
            <person name="Tada M."/>
            <person name="Kuroda M."/>
            <person name="Inoue D."/>
            <person name="Futamata H."/>
            <person name="Ike M."/>
        </authorList>
    </citation>
    <scope>NUCLEOTIDE SEQUENCE [LARGE SCALE GENOMIC DNA]</scope>
    <source>
        <strain evidence="2 5">DW100</strain>
    </source>
</reference>
<keyword evidence="5" id="KW-1185">Reference proteome</keyword>